<comment type="caution">
    <text evidence="1">The sequence shown here is derived from an EMBL/GenBank/DDBJ whole genome shotgun (WGS) entry which is preliminary data.</text>
</comment>
<dbReference type="AlphaFoldDB" id="A0A427AQ07"/>
<evidence type="ECO:0000313" key="2">
    <source>
        <dbReference type="Proteomes" id="UP000287651"/>
    </source>
</evidence>
<dbReference type="Proteomes" id="UP000287651">
    <property type="component" value="Unassembled WGS sequence"/>
</dbReference>
<sequence>MKSSHDYDLMGRTGYYLVARGGFKVIDFSSNHKDGPARLTSEDFPDSLHCGWFSVSGEHLKETGFDLKSSNVQVRGASPDCCQEGPGGGGRLQIRVSSGFLDVEQVRALDGDRLLS</sequence>
<proteinExistence type="predicted"/>
<accession>A0A427AQ07</accession>
<dbReference type="EMBL" id="AMZH03001711">
    <property type="protein sequence ID" value="RRT78295.1"/>
    <property type="molecule type" value="Genomic_DNA"/>
</dbReference>
<organism evidence="1 2">
    <name type="scientific">Ensete ventricosum</name>
    <name type="common">Abyssinian banana</name>
    <name type="synonym">Musa ensete</name>
    <dbReference type="NCBI Taxonomy" id="4639"/>
    <lineage>
        <taxon>Eukaryota</taxon>
        <taxon>Viridiplantae</taxon>
        <taxon>Streptophyta</taxon>
        <taxon>Embryophyta</taxon>
        <taxon>Tracheophyta</taxon>
        <taxon>Spermatophyta</taxon>
        <taxon>Magnoliopsida</taxon>
        <taxon>Liliopsida</taxon>
        <taxon>Zingiberales</taxon>
        <taxon>Musaceae</taxon>
        <taxon>Ensete</taxon>
    </lineage>
</organism>
<evidence type="ECO:0000313" key="1">
    <source>
        <dbReference type="EMBL" id="RRT78295.1"/>
    </source>
</evidence>
<name>A0A427AQ07_ENSVE</name>
<reference evidence="1 2" key="1">
    <citation type="journal article" date="2014" name="Agronomy (Basel)">
        <title>A Draft Genome Sequence for Ensete ventricosum, the Drought-Tolerant Tree Against Hunger.</title>
        <authorList>
            <person name="Harrison J."/>
            <person name="Moore K.A."/>
            <person name="Paszkiewicz K."/>
            <person name="Jones T."/>
            <person name="Grant M."/>
            <person name="Ambacheew D."/>
            <person name="Muzemil S."/>
            <person name="Studholme D.J."/>
        </authorList>
    </citation>
    <scope>NUCLEOTIDE SEQUENCE [LARGE SCALE GENOMIC DNA]</scope>
</reference>
<gene>
    <name evidence="1" type="ORF">B296_00027283</name>
</gene>
<protein>
    <submittedName>
        <fullName evidence="1">Uncharacterized protein</fullName>
    </submittedName>
</protein>